<sequence length="233" mass="23778">MRCVGILGGMGPEATVLLMRRVIDAVPARDDADHVPLLVDQNPQVPSRIARLIEGRGEDPGPVLADMARRLEAAGATALAMPCNTAHHFAPAIRSASSVPFLDMVALSVRRAAEAAPPSGRIGILASPAVRRTALFEPALAAAGLSAVYPSDEDALLAAIREIKSAGPTPTAIAAVRGASAELATAGAPLQLVACTEFSLLDAPGAAGARLLDTLDLLVEVIVAHASGDQAAR</sequence>
<dbReference type="NCBIfam" id="TIGR00035">
    <property type="entry name" value="asp_race"/>
    <property type="match status" value="1"/>
</dbReference>
<dbReference type="InterPro" id="IPR001920">
    <property type="entry name" value="Asp/Glu_race"/>
</dbReference>
<evidence type="ECO:0000313" key="3">
    <source>
        <dbReference type="EMBL" id="PZX17002.1"/>
    </source>
</evidence>
<keyword evidence="2" id="KW-0413">Isomerase</keyword>
<evidence type="ECO:0000256" key="1">
    <source>
        <dbReference type="ARBA" id="ARBA00007847"/>
    </source>
</evidence>
<organism evidence="3 4">
    <name type="scientific">Palleronia aestuarii</name>
    <dbReference type="NCBI Taxonomy" id="568105"/>
    <lineage>
        <taxon>Bacteria</taxon>
        <taxon>Pseudomonadati</taxon>
        <taxon>Pseudomonadota</taxon>
        <taxon>Alphaproteobacteria</taxon>
        <taxon>Rhodobacterales</taxon>
        <taxon>Roseobacteraceae</taxon>
        <taxon>Palleronia</taxon>
    </lineage>
</organism>
<name>A0A2W7P0M8_9RHOB</name>
<keyword evidence="4" id="KW-1185">Reference proteome</keyword>
<proteinExistence type="inferred from homology"/>
<dbReference type="PANTHER" id="PTHR21198:SF7">
    <property type="entry name" value="ASPARTATE-GLUTAMATE RACEMASE FAMILY"/>
    <property type="match status" value="1"/>
</dbReference>
<evidence type="ECO:0000256" key="2">
    <source>
        <dbReference type="ARBA" id="ARBA00023235"/>
    </source>
</evidence>
<dbReference type="Pfam" id="PF01177">
    <property type="entry name" value="Asp_Glu_race"/>
    <property type="match status" value="1"/>
</dbReference>
<evidence type="ECO:0000313" key="4">
    <source>
        <dbReference type="Proteomes" id="UP000248916"/>
    </source>
</evidence>
<dbReference type="SUPFAM" id="SSF53681">
    <property type="entry name" value="Aspartate/glutamate racemase"/>
    <property type="match status" value="2"/>
</dbReference>
<comment type="similarity">
    <text evidence="1">Belongs to the aspartate/glutamate racemases family.</text>
</comment>
<dbReference type="InterPro" id="IPR015942">
    <property type="entry name" value="Asp/Glu/hydantoin_racemase"/>
</dbReference>
<dbReference type="RefSeq" id="WP_111536792.1">
    <property type="nucleotide sequence ID" value="NZ_QKZL01000005.1"/>
</dbReference>
<accession>A0A2W7P0M8</accession>
<dbReference type="Proteomes" id="UP000248916">
    <property type="component" value="Unassembled WGS sequence"/>
</dbReference>
<protein>
    <submittedName>
        <fullName evidence="3">Aspartate racemase</fullName>
    </submittedName>
</protein>
<reference evidence="3 4" key="1">
    <citation type="submission" date="2018-06" db="EMBL/GenBank/DDBJ databases">
        <title>Genomic Encyclopedia of Archaeal and Bacterial Type Strains, Phase II (KMG-II): from individual species to whole genera.</title>
        <authorList>
            <person name="Goeker M."/>
        </authorList>
    </citation>
    <scope>NUCLEOTIDE SEQUENCE [LARGE SCALE GENOMIC DNA]</scope>
    <source>
        <strain evidence="3 4">DSM 22009</strain>
    </source>
</reference>
<dbReference type="GO" id="GO:0047661">
    <property type="term" value="F:amino-acid racemase activity"/>
    <property type="evidence" value="ECO:0007669"/>
    <property type="project" value="InterPro"/>
</dbReference>
<dbReference type="PANTHER" id="PTHR21198">
    <property type="entry name" value="GLUTAMATE RACEMASE"/>
    <property type="match status" value="1"/>
</dbReference>
<comment type="caution">
    <text evidence="3">The sequence shown here is derived from an EMBL/GenBank/DDBJ whole genome shotgun (WGS) entry which is preliminary data.</text>
</comment>
<dbReference type="InterPro" id="IPR004380">
    <property type="entry name" value="Asp_race"/>
</dbReference>
<dbReference type="Gene3D" id="3.40.50.1860">
    <property type="match status" value="2"/>
</dbReference>
<gene>
    <name evidence="3" type="ORF">LX81_01632</name>
</gene>
<dbReference type="AlphaFoldDB" id="A0A2W7P0M8"/>
<dbReference type="OrthoDB" id="9803739at2"/>
<dbReference type="EMBL" id="QKZL01000005">
    <property type="protein sequence ID" value="PZX17002.1"/>
    <property type="molecule type" value="Genomic_DNA"/>
</dbReference>